<accession>A0A2X1SD42</accession>
<dbReference type="AlphaFoldDB" id="A0A2X1SD42"/>
<evidence type="ECO:0000313" key="2">
    <source>
        <dbReference type="EMBL" id="SPX54530.1"/>
    </source>
</evidence>
<reference evidence="2 3" key="1">
    <citation type="submission" date="2018-06" db="EMBL/GenBank/DDBJ databases">
        <authorList>
            <consortium name="Pathogen Informatics"/>
            <person name="Doyle S."/>
        </authorList>
    </citation>
    <scope>NUCLEOTIDE SEQUENCE [LARGE SCALE GENOMIC DNA]</scope>
    <source>
        <strain evidence="2 3">NCTC9601</strain>
    </source>
</reference>
<keyword evidence="1" id="KW-1133">Transmembrane helix</keyword>
<evidence type="ECO:0000313" key="3">
    <source>
        <dbReference type="Proteomes" id="UP000251123"/>
    </source>
</evidence>
<keyword evidence="1" id="KW-0472">Membrane</keyword>
<keyword evidence="1" id="KW-0812">Transmembrane</keyword>
<organism evidence="2 3">
    <name type="scientific">Klebsiella pneumoniae</name>
    <dbReference type="NCBI Taxonomy" id="573"/>
    <lineage>
        <taxon>Bacteria</taxon>
        <taxon>Pseudomonadati</taxon>
        <taxon>Pseudomonadota</taxon>
        <taxon>Gammaproteobacteria</taxon>
        <taxon>Enterobacterales</taxon>
        <taxon>Enterobacteriaceae</taxon>
        <taxon>Klebsiella/Raoultella group</taxon>
        <taxon>Klebsiella</taxon>
        <taxon>Klebsiella pneumoniae complex</taxon>
    </lineage>
</organism>
<feature type="transmembrane region" description="Helical" evidence="1">
    <location>
        <begin position="15"/>
        <end position="36"/>
    </location>
</feature>
<dbReference type="EMBL" id="UASN01000016">
    <property type="protein sequence ID" value="SPX54530.1"/>
    <property type="molecule type" value="Genomic_DNA"/>
</dbReference>
<protein>
    <submittedName>
        <fullName evidence="2">Protein of uncharacterized function (DUF2946)</fullName>
    </submittedName>
</protein>
<dbReference type="Proteomes" id="UP000251123">
    <property type="component" value="Unassembled WGS sequence"/>
</dbReference>
<name>A0A2X1SD42_KLEPN</name>
<dbReference type="Pfam" id="PF11162">
    <property type="entry name" value="DUF2946"/>
    <property type="match status" value="1"/>
</dbReference>
<evidence type="ECO:0000256" key="1">
    <source>
        <dbReference type="SAM" id="Phobius"/>
    </source>
</evidence>
<gene>
    <name evidence="2" type="ORF">NCTC9601_01670</name>
</gene>
<proteinExistence type="predicted"/>
<sequence length="152" mass="16803">MVSNSFQQTTPKRRAAWLALLAILLIVVAPLISVSLQKDPMSAMPGMHHAMMMDSSSASMAQMPGHKMAMMHSTDGATHTGHEMPLDHAEACGYCVLLAHVPGLLSRWRCSSPCSCGAFACRFPRPVLKHWHYFPWLYPETRAPPRLSAFSL</sequence>
<dbReference type="InterPro" id="IPR021333">
    <property type="entry name" value="DUF2946"/>
</dbReference>